<dbReference type="PANTHER" id="PTHR11839">
    <property type="entry name" value="UDP/ADP-SUGAR PYROPHOSPHATASE"/>
    <property type="match status" value="1"/>
</dbReference>
<dbReference type="GO" id="GO:0016787">
    <property type="term" value="F:hydrolase activity"/>
    <property type="evidence" value="ECO:0007669"/>
    <property type="project" value="UniProtKB-KW"/>
</dbReference>
<sequence length="190" mass="20503">MTLVDGCGPISEFGWKRLGTDVVHKNRWFEVRADDVIRPDGGRDVYSHVVAPNSVTVLALDGADRVVLTRQWIYTHGSVQWRLPGGGVEREDVDPLAAARRELAEETGLRASAWEPLGVIHSADSLSNHVDRIFLATGLTCHGQSLGPGEADLIVTRLPFGDVLDLVGSGQLPHAGSAHAVLAMALRMSR</sequence>
<organism evidence="4 5">
    <name type="scientific">Amycolatopsis coloradensis</name>
    <dbReference type="NCBI Taxonomy" id="76021"/>
    <lineage>
        <taxon>Bacteria</taxon>
        <taxon>Bacillati</taxon>
        <taxon>Actinomycetota</taxon>
        <taxon>Actinomycetes</taxon>
        <taxon>Pseudonocardiales</taxon>
        <taxon>Pseudonocardiaceae</taxon>
        <taxon>Amycolatopsis</taxon>
    </lineage>
</organism>
<dbReference type="PROSITE" id="PS51462">
    <property type="entry name" value="NUDIX"/>
    <property type="match status" value="1"/>
</dbReference>
<keyword evidence="5" id="KW-1185">Reference proteome</keyword>
<evidence type="ECO:0000313" key="4">
    <source>
        <dbReference type="EMBL" id="OLZ54399.1"/>
    </source>
</evidence>
<dbReference type="STRING" id="76021.BS329_07640"/>
<comment type="caution">
    <text evidence="4">The sequence shown here is derived from an EMBL/GenBank/DDBJ whole genome shotgun (WGS) entry which is preliminary data.</text>
</comment>
<protein>
    <submittedName>
        <fullName evidence="4">NUDIX hydrolase</fullName>
    </submittedName>
</protein>
<dbReference type="PANTHER" id="PTHR11839:SF18">
    <property type="entry name" value="NUDIX HYDROLASE DOMAIN-CONTAINING PROTEIN"/>
    <property type="match status" value="1"/>
</dbReference>
<evidence type="ECO:0000313" key="5">
    <source>
        <dbReference type="Proteomes" id="UP000187486"/>
    </source>
</evidence>
<dbReference type="GO" id="GO:0006753">
    <property type="term" value="P:nucleoside phosphate metabolic process"/>
    <property type="evidence" value="ECO:0007669"/>
    <property type="project" value="TreeGrafter"/>
</dbReference>
<evidence type="ECO:0000256" key="2">
    <source>
        <dbReference type="ARBA" id="ARBA00022801"/>
    </source>
</evidence>
<keyword evidence="2 4" id="KW-0378">Hydrolase</keyword>
<accession>A0A1R0KYH1</accession>
<reference evidence="4 5" key="1">
    <citation type="submission" date="2016-01" db="EMBL/GenBank/DDBJ databases">
        <title>Amycolatopsis coloradensis genome sequencing and assembly.</title>
        <authorList>
            <person name="Mayilraj S."/>
        </authorList>
    </citation>
    <scope>NUCLEOTIDE SEQUENCE [LARGE SCALE GENOMIC DNA]</scope>
    <source>
        <strain evidence="4 5">DSM 44225</strain>
    </source>
</reference>
<dbReference type="GO" id="GO:0019693">
    <property type="term" value="P:ribose phosphate metabolic process"/>
    <property type="evidence" value="ECO:0007669"/>
    <property type="project" value="TreeGrafter"/>
</dbReference>
<name>A0A1R0KYH1_9PSEU</name>
<dbReference type="InterPro" id="IPR000086">
    <property type="entry name" value="NUDIX_hydrolase_dom"/>
</dbReference>
<dbReference type="InterPro" id="IPR015797">
    <property type="entry name" value="NUDIX_hydrolase-like_dom_sf"/>
</dbReference>
<dbReference type="SUPFAM" id="SSF55811">
    <property type="entry name" value="Nudix"/>
    <property type="match status" value="1"/>
</dbReference>
<feature type="domain" description="Nudix hydrolase" evidence="3">
    <location>
        <begin position="50"/>
        <end position="186"/>
    </location>
</feature>
<dbReference type="Pfam" id="PF00293">
    <property type="entry name" value="NUDIX"/>
    <property type="match status" value="1"/>
</dbReference>
<proteinExistence type="predicted"/>
<dbReference type="Proteomes" id="UP000187486">
    <property type="component" value="Unassembled WGS sequence"/>
</dbReference>
<gene>
    <name evidence="4" type="ORF">BS329_07640</name>
</gene>
<evidence type="ECO:0000256" key="1">
    <source>
        <dbReference type="ARBA" id="ARBA00001946"/>
    </source>
</evidence>
<evidence type="ECO:0000259" key="3">
    <source>
        <dbReference type="PROSITE" id="PS51462"/>
    </source>
</evidence>
<dbReference type="Gene3D" id="3.90.79.10">
    <property type="entry name" value="Nucleoside Triphosphate Pyrophosphohydrolase"/>
    <property type="match status" value="1"/>
</dbReference>
<dbReference type="EMBL" id="MQUQ01000004">
    <property type="protein sequence ID" value="OLZ54399.1"/>
    <property type="molecule type" value="Genomic_DNA"/>
</dbReference>
<dbReference type="RefSeq" id="WP_076157235.1">
    <property type="nucleotide sequence ID" value="NZ_JBEZVB010000002.1"/>
</dbReference>
<dbReference type="AlphaFoldDB" id="A0A1R0KYH1"/>
<dbReference type="OrthoDB" id="4206674at2"/>
<comment type="cofactor">
    <cofactor evidence="1">
        <name>Mg(2+)</name>
        <dbReference type="ChEBI" id="CHEBI:18420"/>
    </cofactor>
</comment>